<dbReference type="RefSeq" id="WP_169602859.1">
    <property type="nucleotide sequence ID" value="NZ_CP046565.1"/>
</dbReference>
<dbReference type="GO" id="GO:0003824">
    <property type="term" value="F:catalytic activity"/>
    <property type="evidence" value="ECO:0007669"/>
    <property type="project" value="InterPro"/>
</dbReference>
<dbReference type="EMBL" id="CP046565">
    <property type="protein sequence ID" value="QJD29577.1"/>
    <property type="molecule type" value="Genomic_DNA"/>
</dbReference>
<protein>
    <submittedName>
        <fullName evidence="3">HIT domain-containing protein</fullName>
    </submittedName>
</protein>
<gene>
    <name evidence="3" type="ORF">GNH96_06060</name>
</gene>
<evidence type="ECO:0000256" key="1">
    <source>
        <dbReference type="PROSITE-ProRule" id="PRU00464"/>
    </source>
</evidence>
<feature type="domain" description="HIT" evidence="2">
    <location>
        <begin position="42"/>
        <end position="110"/>
    </location>
</feature>
<reference evidence="4" key="1">
    <citation type="submission" date="2019-12" db="EMBL/GenBank/DDBJ databases">
        <authorList>
            <person name="Awala S.I."/>
            <person name="Rhee S.K."/>
        </authorList>
    </citation>
    <scope>NUCLEOTIDE SEQUENCE [LARGE SCALE GENOMIC DNA]</scope>
    <source>
        <strain evidence="4">IM1</strain>
    </source>
</reference>
<dbReference type="AlphaFoldDB" id="A0A858Q6Y0"/>
<accession>A0A858Q6Y0</accession>
<dbReference type="Proteomes" id="UP000503004">
    <property type="component" value="Chromosome"/>
</dbReference>
<dbReference type="Gene3D" id="3.30.428.10">
    <property type="entry name" value="HIT-like"/>
    <property type="match status" value="1"/>
</dbReference>
<dbReference type="InterPro" id="IPR026026">
    <property type="entry name" value="HIT_Hint"/>
</dbReference>
<dbReference type="Pfam" id="PF01230">
    <property type="entry name" value="HIT"/>
    <property type="match status" value="1"/>
</dbReference>
<organism evidence="3 4">
    <name type="scientific">Methylococcus geothermalis</name>
    <dbReference type="NCBI Taxonomy" id="2681310"/>
    <lineage>
        <taxon>Bacteria</taxon>
        <taxon>Pseudomonadati</taxon>
        <taxon>Pseudomonadota</taxon>
        <taxon>Gammaproteobacteria</taxon>
        <taxon>Methylococcales</taxon>
        <taxon>Methylococcaceae</taxon>
        <taxon>Methylococcus</taxon>
    </lineage>
</organism>
<dbReference type="KEGG" id="metu:GNH96_06060"/>
<proteinExistence type="predicted"/>
<evidence type="ECO:0000313" key="3">
    <source>
        <dbReference type="EMBL" id="QJD29577.1"/>
    </source>
</evidence>
<dbReference type="InterPro" id="IPR036265">
    <property type="entry name" value="HIT-like_sf"/>
</dbReference>
<sequence>MTDEYAPHFALHERLAQDCLSLGRFPLCRLLLMNDSSYPWFILVPERNGIREIFQLAEADQVRLWEESTQLSTLLADIYRPDKLNIAAIGNLVPQLHLHHVLRYRDDRAWPGVVWGRFDPVPYADPFDDRLRELLERLPRFEANPLP</sequence>
<dbReference type="SUPFAM" id="SSF54197">
    <property type="entry name" value="HIT-like"/>
    <property type="match status" value="1"/>
</dbReference>
<name>A0A858Q6Y0_9GAMM</name>
<dbReference type="PIRSF" id="PIRSF000714">
    <property type="entry name" value="HIT"/>
    <property type="match status" value="1"/>
</dbReference>
<dbReference type="InterPro" id="IPR011146">
    <property type="entry name" value="HIT-like"/>
</dbReference>
<dbReference type="PROSITE" id="PS51084">
    <property type="entry name" value="HIT_2"/>
    <property type="match status" value="1"/>
</dbReference>
<evidence type="ECO:0000259" key="2">
    <source>
        <dbReference type="PROSITE" id="PS51084"/>
    </source>
</evidence>
<keyword evidence="4" id="KW-1185">Reference proteome</keyword>
<comment type="caution">
    <text evidence="1">Lacks conserved residue(s) required for the propagation of feature annotation.</text>
</comment>
<evidence type="ECO:0000313" key="4">
    <source>
        <dbReference type="Proteomes" id="UP000503004"/>
    </source>
</evidence>